<dbReference type="RefSeq" id="WP_163303238.1">
    <property type="nucleotide sequence ID" value="NZ_JAAGRQ010000082.1"/>
</dbReference>
<evidence type="ECO:0000313" key="2">
    <source>
        <dbReference type="Proteomes" id="UP000469724"/>
    </source>
</evidence>
<sequence length="231" mass="26223">MRLVITDLTEFHNPDCYCVAGINPDGACFRPTKKYFSREECTTFPIFPGTILEGDFTLRSDNEAPHVEDCRRSGVRHAGICTAVEFLDVLREDASHSVAAGFEVEGPECPKCIPKTDPPGRSIITVRVRPKACWFNIGRDGKFRFSFYDGADARYSYLPIADLKMRQYQARHDGVVSVDAMSRFLHHQKEVFLRVGLGRCHRIDSREGYWLQVNGVYSFPAWFPETRGFAG</sequence>
<name>A0A7K3NQU0_9BACT</name>
<keyword evidence="2" id="KW-1185">Reference proteome</keyword>
<comment type="caution">
    <text evidence="1">The sequence shown here is derived from an EMBL/GenBank/DDBJ whole genome shotgun (WGS) entry which is preliminary data.</text>
</comment>
<reference evidence="1 2" key="1">
    <citation type="submission" date="2020-02" db="EMBL/GenBank/DDBJ databases">
        <title>Comparative genomics of sulfur disproportionating microorganisms.</title>
        <authorList>
            <person name="Ward L.M."/>
            <person name="Bertran E."/>
            <person name="Johnston D.T."/>
        </authorList>
    </citation>
    <scope>NUCLEOTIDE SEQUENCE [LARGE SCALE GENOMIC DNA]</scope>
    <source>
        <strain evidence="1 2">DSM 3696</strain>
    </source>
</reference>
<dbReference type="Proteomes" id="UP000469724">
    <property type="component" value="Unassembled WGS sequence"/>
</dbReference>
<accession>A0A7K3NQU0</accession>
<dbReference type="EMBL" id="JAAGRQ010000082">
    <property type="protein sequence ID" value="NDY58165.1"/>
    <property type="molecule type" value="Genomic_DNA"/>
</dbReference>
<protein>
    <submittedName>
        <fullName evidence="1">Uncharacterized protein</fullName>
    </submittedName>
</protein>
<proteinExistence type="predicted"/>
<organism evidence="1 2">
    <name type="scientific">Desulfolutivibrio sulfodismutans</name>
    <dbReference type="NCBI Taxonomy" id="63561"/>
    <lineage>
        <taxon>Bacteria</taxon>
        <taxon>Pseudomonadati</taxon>
        <taxon>Thermodesulfobacteriota</taxon>
        <taxon>Desulfovibrionia</taxon>
        <taxon>Desulfovibrionales</taxon>
        <taxon>Desulfovibrionaceae</taxon>
        <taxon>Desulfolutivibrio</taxon>
    </lineage>
</organism>
<dbReference type="AlphaFoldDB" id="A0A7K3NQU0"/>
<gene>
    <name evidence="1" type="ORF">G3N56_15625</name>
</gene>
<evidence type="ECO:0000313" key="1">
    <source>
        <dbReference type="EMBL" id="NDY58165.1"/>
    </source>
</evidence>